<dbReference type="EMBL" id="GBXM01011098">
    <property type="protein sequence ID" value="JAH97479.1"/>
    <property type="molecule type" value="Transcribed_RNA"/>
</dbReference>
<reference evidence="1" key="2">
    <citation type="journal article" date="2015" name="Fish Shellfish Immunol.">
        <title>Early steps in the European eel (Anguilla anguilla)-Vibrio vulnificus interaction in the gills: Role of the RtxA13 toxin.</title>
        <authorList>
            <person name="Callol A."/>
            <person name="Pajuelo D."/>
            <person name="Ebbesson L."/>
            <person name="Teles M."/>
            <person name="MacKenzie S."/>
            <person name="Amaro C."/>
        </authorList>
    </citation>
    <scope>NUCLEOTIDE SEQUENCE</scope>
</reference>
<protein>
    <submittedName>
        <fullName evidence="1">Uncharacterized protein</fullName>
    </submittedName>
</protein>
<reference evidence="1" key="1">
    <citation type="submission" date="2014-11" db="EMBL/GenBank/DDBJ databases">
        <authorList>
            <person name="Amaro Gonzalez C."/>
        </authorList>
    </citation>
    <scope>NUCLEOTIDE SEQUENCE</scope>
</reference>
<accession>A0A0E9X4G0</accession>
<evidence type="ECO:0000313" key="1">
    <source>
        <dbReference type="EMBL" id="JAH97479.1"/>
    </source>
</evidence>
<organism evidence="1">
    <name type="scientific">Anguilla anguilla</name>
    <name type="common">European freshwater eel</name>
    <name type="synonym">Muraena anguilla</name>
    <dbReference type="NCBI Taxonomy" id="7936"/>
    <lineage>
        <taxon>Eukaryota</taxon>
        <taxon>Metazoa</taxon>
        <taxon>Chordata</taxon>
        <taxon>Craniata</taxon>
        <taxon>Vertebrata</taxon>
        <taxon>Euteleostomi</taxon>
        <taxon>Actinopterygii</taxon>
        <taxon>Neopterygii</taxon>
        <taxon>Teleostei</taxon>
        <taxon>Anguilliformes</taxon>
        <taxon>Anguillidae</taxon>
        <taxon>Anguilla</taxon>
    </lineage>
</organism>
<name>A0A0E9X4G0_ANGAN</name>
<proteinExistence type="predicted"/>
<sequence>MQRLCVPRGNFYSPYIKRFIFFCFLLYHSSFEVGYRKMRLAGEERCMLCILLGCHRCIFKLSFILQQRNDVIMTGVVNQGRFLSITET</sequence>
<dbReference type="AlphaFoldDB" id="A0A0E9X4G0"/>